<accession>A0A059UAH2</accession>
<dbReference type="AlphaFoldDB" id="A0A059UAH2"/>
<sequence length="237" mass="26903">MRTLVKNIISSFLLLSVLMAEDITSGLKQLDSTYQETNQQVLKNLDEIFSTTSPSANNEIGQEDALNIKKAAIALRGDLALLKANFEANELFFISEDVIFKTYMSSPELLLTYMKINPLDQKTAEQQCGISDKVLVLYCEGKLRIEQEKQNIRERLETSLKAYQSNIGGTASLITASQTLVESLKNKNFIKGIRKLMLAHNKVFLNYLEELDALERSLEQSKRQYLQERQSSKIIVK</sequence>
<evidence type="ECO:0000256" key="2">
    <source>
        <dbReference type="SAM" id="SignalP"/>
    </source>
</evidence>
<dbReference type="InterPro" id="IPR054370">
    <property type="entry name" value="CagL-like"/>
</dbReference>
<dbReference type="Pfam" id="PF22450">
    <property type="entry name" value="CagL"/>
    <property type="match status" value="1"/>
</dbReference>
<feature type="signal peptide" evidence="2">
    <location>
        <begin position="1"/>
        <end position="20"/>
    </location>
</feature>
<feature type="chain" id="PRO_5001579855" evidence="2">
    <location>
        <begin position="21"/>
        <end position="237"/>
    </location>
</feature>
<name>A0A059UAH2_HELPX</name>
<proteinExistence type="predicted"/>
<dbReference type="EMBL" id="KJ465877">
    <property type="protein sequence ID" value="AHZ60650.1"/>
    <property type="molecule type" value="Genomic_DNA"/>
</dbReference>
<keyword evidence="1" id="KW-0175">Coiled coil</keyword>
<gene>
    <name evidence="3" type="primary">cagL</name>
</gene>
<evidence type="ECO:0000256" key="1">
    <source>
        <dbReference type="SAM" id="Coils"/>
    </source>
</evidence>
<protein>
    <submittedName>
        <fullName evidence="3">Cytotoxic-associated protein L</fullName>
    </submittedName>
</protein>
<organism evidence="3">
    <name type="scientific">Helicobacter pylori</name>
    <name type="common">Campylobacter pylori</name>
    <dbReference type="NCBI Taxonomy" id="210"/>
    <lineage>
        <taxon>Bacteria</taxon>
        <taxon>Pseudomonadati</taxon>
        <taxon>Campylobacterota</taxon>
        <taxon>Epsilonproteobacteria</taxon>
        <taxon>Campylobacterales</taxon>
        <taxon>Helicobacteraceae</taxon>
        <taxon>Helicobacter</taxon>
    </lineage>
</organism>
<evidence type="ECO:0000313" key="3">
    <source>
        <dbReference type="EMBL" id="AHZ60650.1"/>
    </source>
</evidence>
<dbReference type="Gene3D" id="1.20.58.1660">
    <property type="match status" value="1"/>
</dbReference>
<feature type="coiled-coil region" evidence="1">
    <location>
        <begin position="204"/>
        <end position="231"/>
    </location>
</feature>
<keyword evidence="2" id="KW-0732">Signal</keyword>
<reference evidence="3" key="1">
    <citation type="submission" date="2014-02" db="EMBL/GenBank/DDBJ databases">
        <title>Helicobacter pylori cagL gene and gastric cancer.</title>
        <authorList>
            <person name="Pelloso M."/>
            <person name="Tessari A."/>
            <person name="Zambon C.-F."/>
            <person name="Basso D."/>
            <person name="Bozzato D."/>
            <person name="Marchet A."/>
            <person name="de Manzoni G."/>
            <person name="Cristadoro L."/>
            <person name="Brandimarte A."/>
            <person name="Gerard L."/>
            <person name="Nitti D."/>
            <person name="Plebani M."/>
        </authorList>
    </citation>
    <scope>NUCLEOTIDE SEQUENCE</scope>
    <source>
        <strain evidence="3">PD12491K_N</strain>
    </source>
</reference>